<organism evidence="9 10">
    <name type="scientific">Neohortaea acidophila</name>
    <dbReference type="NCBI Taxonomy" id="245834"/>
    <lineage>
        <taxon>Eukaryota</taxon>
        <taxon>Fungi</taxon>
        <taxon>Dikarya</taxon>
        <taxon>Ascomycota</taxon>
        <taxon>Pezizomycotina</taxon>
        <taxon>Dothideomycetes</taxon>
        <taxon>Dothideomycetidae</taxon>
        <taxon>Mycosphaerellales</taxon>
        <taxon>Teratosphaeriaceae</taxon>
        <taxon>Neohortaea</taxon>
    </lineage>
</organism>
<keyword evidence="4" id="KW-0496">Mitochondrion</keyword>
<evidence type="ECO:0000256" key="4">
    <source>
        <dbReference type="ARBA" id="ARBA00023128"/>
    </source>
</evidence>
<reference evidence="9" key="1">
    <citation type="journal article" date="2020" name="Stud. Mycol.">
        <title>101 Dothideomycetes genomes: a test case for predicting lifestyles and emergence of pathogens.</title>
        <authorList>
            <person name="Haridas S."/>
            <person name="Albert R."/>
            <person name="Binder M."/>
            <person name="Bloem J."/>
            <person name="Labutti K."/>
            <person name="Salamov A."/>
            <person name="Andreopoulos B."/>
            <person name="Baker S."/>
            <person name="Barry K."/>
            <person name="Bills G."/>
            <person name="Bluhm B."/>
            <person name="Cannon C."/>
            <person name="Castanera R."/>
            <person name="Culley D."/>
            <person name="Daum C."/>
            <person name="Ezra D."/>
            <person name="Gonzalez J."/>
            <person name="Henrissat B."/>
            <person name="Kuo A."/>
            <person name="Liang C."/>
            <person name="Lipzen A."/>
            <person name="Lutzoni F."/>
            <person name="Magnuson J."/>
            <person name="Mondo S."/>
            <person name="Nolan M."/>
            <person name="Ohm R."/>
            <person name="Pangilinan J."/>
            <person name="Park H.-J."/>
            <person name="Ramirez L."/>
            <person name="Alfaro M."/>
            <person name="Sun H."/>
            <person name="Tritt A."/>
            <person name="Yoshinaga Y."/>
            <person name="Zwiers L.-H."/>
            <person name="Turgeon B."/>
            <person name="Goodwin S."/>
            <person name="Spatafora J."/>
            <person name="Crous P."/>
            <person name="Grigoriev I."/>
        </authorList>
    </citation>
    <scope>NUCLEOTIDE SEQUENCE</scope>
    <source>
        <strain evidence="9">CBS 113389</strain>
    </source>
</reference>
<keyword evidence="3 9" id="KW-0689">Ribosomal protein</keyword>
<evidence type="ECO:0000256" key="6">
    <source>
        <dbReference type="ARBA" id="ARBA00033752"/>
    </source>
</evidence>
<dbReference type="AlphaFoldDB" id="A0A6A6PK29"/>
<name>A0A6A6PK29_9PEZI</name>
<keyword evidence="2" id="KW-0809">Transit peptide</keyword>
<evidence type="ECO:0000256" key="2">
    <source>
        <dbReference type="ARBA" id="ARBA00022946"/>
    </source>
</evidence>
<evidence type="ECO:0000256" key="3">
    <source>
        <dbReference type="ARBA" id="ARBA00022980"/>
    </source>
</evidence>
<dbReference type="InterPro" id="IPR013870">
    <property type="entry name" value="Ribosomal_mL54"/>
</dbReference>
<dbReference type="OrthoDB" id="10252718at2759"/>
<dbReference type="GO" id="GO:0005762">
    <property type="term" value="C:mitochondrial large ribosomal subunit"/>
    <property type="evidence" value="ECO:0007669"/>
    <property type="project" value="TreeGrafter"/>
</dbReference>
<comment type="subcellular location">
    <subcellularLocation>
        <location evidence="1">Mitochondrion</location>
    </subcellularLocation>
</comment>
<accession>A0A6A6PK29</accession>
<dbReference type="PANTHER" id="PTHR28595:SF1">
    <property type="entry name" value="LARGE RIBOSOMAL SUBUNIT PROTEIN ML54"/>
    <property type="match status" value="1"/>
</dbReference>
<dbReference type="Pfam" id="PF08561">
    <property type="entry name" value="Ribosomal_L37"/>
    <property type="match status" value="1"/>
</dbReference>
<dbReference type="GeneID" id="54472471"/>
<dbReference type="Proteomes" id="UP000799767">
    <property type="component" value="Unassembled WGS sequence"/>
</dbReference>
<dbReference type="RefSeq" id="XP_033586932.1">
    <property type="nucleotide sequence ID" value="XM_033731469.1"/>
</dbReference>
<evidence type="ECO:0000313" key="10">
    <source>
        <dbReference type="Proteomes" id="UP000799767"/>
    </source>
</evidence>
<dbReference type="GO" id="GO:0003735">
    <property type="term" value="F:structural constituent of ribosome"/>
    <property type="evidence" value="ECO:0007669"/>
    <property type="project" value="TreeGrafter"/>
</dbReference>
<keyword evidence="5" id="KW-0687">Ribonucleoprotein</keyword>
<gene>
    <name evidence="9" type="ORF">BDY17DRAFT_254806</name>
</gene>
<evidence type="ECO:0000256" key="5">
    <source>
        <dbReference type="ARBA" id="ARBA00023274"/>
    </source>
</evidence>
<sequence>MICHRCLLRAAIQAPRLAIRTFSTTFIRSNATPVTAQTTTATNPRPHDVHPAATSTSAAQPFSEPLTPSPDRFPPKQSVSKPRAPSSVPAGTPLKGLNFLKTAQDPIAKEDHEYPDWLWGVLEKKSEDSGAGGRAGDGDLFSKSKKQRRIAAKALRKQQLLNPEMLQPKVPLYEQSIDLPHGDGTLSGATEAAQARRDLTKAMRAKRRAKIKEDNFLKGMR</sequence>
<protein>
    <recommendedName>
        <fullName evidence="7">Large ribosomal subunit protein mL54</fullName>
    </recommendedName>
</protein>
<evidence type="ECO:0000313" key="9">
    <source>
        <dbReference type="EMBL" id="KAF2480362.1"/>
    </source>
</evidence>
<comment type="similarity">
    <text evidence="6">Belongs to the mitochondrion-specific ribosomal protein mL54 family.</text>
</comment>
<proteinExistence type="inferred from homology"/>
<evidence type="ECO:0000256" key="8">
    <source>
        <dbReference type="SAM" id="MobiDB-lite"/>
    </source>
</evidence>
<feature type="region of interest" description="Disordered" evidence="8">
    <location>
        <begin position="34"/>
        <end position="96"/>
    </location>
</feature>
<evidence type="ECO:0000256" key="7">
    <source>
        <dbReference type="ARBA" id="ARBA00035179"/>
    </source>
</evidence>
<dbReference type="EMBL" id="MU001639">
    <property type="protein sequence ID" value="KAF2480362.1"/>
    <property type="molecule type" value="Genomic_DNA"/>
</dbReference>
<dbReference type="PANTHER" id="PTHR28595">
    <property type="entry name" value="39S RIBOSOMAL PROTEIN L54, MITOCHONDRIAL"/>
    <property type="match status" value="1"/>
</dbReference>
<evidence type="ECO:0000256" key="1">
    <source>
        <dbReference type="ARBA" id="ARBA00004173"/>
    </source>
</evidence>
<keyword evidence="10" id="KW-1185">Reference proteome</keyword>
<feature type="region of interest" description="Disordered" evidence="8">
    <location>
        <begin position="126"/>
        <end position="145"/>
    </location>
</feature>